<evidence type="ECO:0000313" key="2">
    <source>
        <dbReference type="EMBL" id="GEN81263.1"/>
    </source>
</evidence>
<feature type="domain" description="Anti-sigma K factor RskA C-terminal" evidence="1">
    <location>
        <begin position="112"/>
        <end position="240"/>
    </location>
</feature>
<dbReference type="GO" id="GO:0005886">
    <property type="term" value="C:plasma membrane"/>
    <property type="evidence" value="ECO:0007669"/>
    <property type="project" value="InterPro"/>
</dbReference>
<dbReference type="Proteomes" id="UP000321484">
    <property type="component" value="Unassembled WGS sequence"/>
</dbReference>
<proteinExistence type="predicted"/>
<dbReference type="InterPro" id="IPR018764">
    <property type="entry name" value="RskA_C"/>
</dbReference>
<dbReference type="EMBL" id="BJYK01000009">
    <property type="protein sequence ID" value="GEN81263.1"/>
    <property type="molecule type" value="Genomic_DNA"/>
</dbReference>
<comment type="caution">
    <text evidence="2">The sequence shown here is derived from an EMBL/GenBank/DDBJ whole genome shotgun (WGS) entry which is preliminary data.</text>
</comment>
<gene>
    <name evidence="2" type="ORF">AFE02nite_29970</name>
</gene>
<dbReference type="Pfam" id="PF10099">
    <property type="entry name" value="RskA_C"/>
    <property type="match status" value="1"/>
</dbReference>
<evidence type="ECO:0000313" key="3">
    <source>
        <dbReference type="Proteomes" id="UP000321484"/>
    </source>
</evidence>
<dbReference type="AlphaFoldDB" id="A0A511Z1E9"/>
<accession>A0A511Z1E9</accession>
<sequence>MDHVDPDVLALIALGETDPTAQAHLAVCERCAEEVAELERAVRAGRAVGPDDVLVAPPARVWAAIESELGLSTAAPLPTPAAPAPAPAEDRPTAATVLPLRRRRTPAWIASAAAAGVVVGGLGGAWLANRDDAPAPAVVAQAQLEALPGWDAVGHAEVEEDADGRRVLVLTVDETGGAGDTDGLREVWLLKEDVSGLVSLGLLDGEEGRFLVPAGVDLTEYPVVDVSREPTDGNPAHSGDSIVRGLLGITVTPVSQA</sequence>
<dbReference type="RefSeq" id="WP_146819918.1">
    <property type="nucleotide sequence ID" value="NZ_BJYK01000009.1"/>
</dbReference>
<reference evidence="2 3" key="1">
    <citation type="submission" date="2019-07" db="EMBL/GenBank/DDBJ databases">
        <title>Whole genome shotgun sequence of Actinotalea fermentans NBRC 105374.</title>
        <authorList>
            <person name="Hosoyama A."/>
            <person name="Uohara A."/>
            <person name="Ohji S."/>
            <person name="Ichikawa N."/>
        </authorList>
    </citation>
    <scope>NUCLEOTIDE SEQUENCE [LARGE SCALE GENOMIC DNA]</scope>
    <source>
        <strain evidence="2 3">NBRC 105374</strain>
    </source>
</reference>
<name>A0A511Z1E9_9CELL</name>
<evidence type="ECO:0000259" key="1">
    <source>
        <dbReference type="Pfam" id="PF10099"/>
    </source>
</evidence>
<dbReference type="OrthoDB" id="4328740at2"/>
<protein>
    <recommendedName>
        <fullName evidence="1">Anti-sigma K factor RskA C-terminal domain-containing protein</fullName>
    </recommendedName>
</protein>
<organism evidence="2 3">
    <name type="scientific">Actinotalea fermentans</name>
    <dbReference type="NCBI Taxonomy" id="43671"/>
    <lineage>
        <taxon>Bacteria</taxon>
        <taxon>Bacillati</taxon>
        <taxon>Actinomycetota</taxon>
        <taxon>Actinomycetes</taxon>
        <taxon>Micrococcales</taxon>
        <taxon>Cellulomonadaceae</taxon>
        <taxon>Actinotalea</taxon>
    </lineage>
</organism>
<keyword evidence="3" id="KW-1185">Reference proteome</keyword>